<feature type="region of interest" description="Disordered" evidence="1">
    <location>
        <begin position="1"/>
        <end position="161"/>
    </location>
</feature>
<feature type="compositionally biased region" description="Basic and acidic residues" evidence="1">
    <location>
        <begin position="31"/>
        <end position="41"/>
    </location>
</feature>
<dbReference type="Proteomes" id="UP001175228">
    <property type="component" value="Unassembled WGS sequence"/>
</dbReference>
<keyword evidence="3" id="KW-1185">Reference proteome</keyword>
<feature type="compositionally biased region" description="Pro residues" evidence="1">
    <location>
        <begin position="74"/>
        <end position="83"/>
    </location>
</feature>
<evidence type="ECO:0000313" key="3">
    <source>
        <dbReference type="Proteomes" id="UP001175228"/>
    </source>
</evidence>
<dbReference type="InterPro" id="IPR053203">
    <property type="entry name" value="Cisplatin_resist-associated"/>
</dbReference>
<comment type="caution">
    <text evidence="2">The sequence shown here is derived from an EMBL/GenBank/DDBJ whole genome shotgun (WGS) entry which is preliminary data.</text>
</comment>
<evidence type="ECO:0000313" key="2">
    <source>
        <dbReference type="EMBL" id="KAK0490136.1"/>
    </source>
</evidence>
<evidence type="ECO:0000256" key="1">
    <source>
        <dbReference type="SAM" id="MobiDB-lite"/>
    </source>
</evidence>
<feature type="compositionally biased region" description="Polar residues" evidence="1">
    <location>
        <begin position="42"/>
        <end position="54"/>
    </location>
</feature>
<name>A0AA39TI81_9AGAR</name>
<protein>
    <submittedName>
        <fullName evidence="2">Uncharacterized protein</fullName>
    </submittedName>
</protein>
<reference evidence="2" key="1">
    <citation type="submission" date="2023-06" db="EMBL/GenBank/DDBJ databases">
        <authorList>
            <consortium name="Lawrence Berkeley National Laboratory"/>
            <person name="Ahrendt S."/>
            <person name="Sahu N."/>
            <person name="Indic B."/>
            <person name="Wong-Bajracharya J."/>
            <person name="Merenyi Z."/>
            <person name="Ke H.-M."/>
            <person name="Monk M."/>
            <person name="Kocsube S."/>
            <person name="Drula E."/>
            <person name="Lipzen A."/>
            <person name="Balint B."/>
            <person name="Henrissat B."/>
            <person name="Andreopoulos B."/>
            <person name="Martin F.M."/>
            <person name="Harder C.B."/>
            <person name="Rigling D."/>
            <person name="Ford K.L."/>
            <person name="Foster G.D."/>
            <person name="Pangilinan J."/>
            <person name="Papanicolaou A."/>
            <person name="Barry K."/>
            <person name="LaButti K."/>
            <person name="Viragh M."/>
            <person name="Koriabine M."/>
            <person name="Yan M."/>
            <person name="Riley R."/>
            <person name="Champramary S."/>
            <person name="Plett K.L."/>
            <person name="Tsai I.J."/>
            <person name="Slot J."/>
            <person name="Sipos G."/>
            <person name="Plett J."/>
            <person name="Nagy L.G."/>
            <person name="Grigoriev I.V."/>
        </authorList>
    </citation>
    <scope>NUCLEOTIDE SEQUENCE</scope>
    <source>
        <strain evidence="2">HWK02</strain>
    </source>
</reference>
<gene>
    <name evidence="2" type="ORF">EDD18DRAFT_1187022</name>
</gene>
<proteinExistence type="predicted"/>
<feature type="compositionally biased region" description="Polar residues" evidence="1">
    <location>
        <begin position="149"/>
        <end position="161"/>
    </location>
</feature>
<dbReference type="InterPro" id="IPR022024">
    <property type="entry name" value="DUF3602"/>
</dbReference>
<dbReference type="PANTHER" id="PTHR34693:SF1">
    <property type="entry name" value="PROTEIN PAR32"/>
    <property type="match status" value="1"/>
</dbReference>
<dbReference type="PANTHER" id="PTHR34693">
    <property type="entry name" value="PROTEIN PAR32"/>
    <property type="match status" value="1"/>
</dbReference>
<organism evidence="2 3">
    <name type="scientific">Armillaria luteobubalina</name>
    <dbReference type="NCBI Taxonomy" id="153913"/>
    <lineage>
        <taxon>Eukaryota</taxon>
        <taxon>Fungi</taxon>
        <taxon>Dikarya</taxon>
        <taxon>Basidiomycota</taxon>
        <taxon>Agaricomycotina</taxon>
        <taxon>Agaricomycetes</taxon>
        <taxon>Agaricomycetidae</taxon>
        <taxon>Agaricales</taxon>
        <taxon>Marasmiineae</taxon>
        <taxon>Physalacriaceae</taxon>
        <taxon>Armillaria</taxon>
    </lineage>
</organism>
<accession>A0AA39TI81</accession>
<feature type="compositionally biased region" description="Basic and acidic residues" evidence="1">
    <location>
        <begin position="1"/>
        <end position="15"/>
    </location>
</feature>
<dbReference type="Pfam" id="PF12223">
    <property type="entry name" value="DUF3602"/>
    <property type="match status" value="1"/>
</dbReference>
<sequence length="161" mass="17171">MNQRRSEASRDRERGMSALGAKINRALSGESNKKRPGDRESLASTLVDQPNVPTNGRKPLASFGRGGLGNIRPQPSPPLPQSPPDESELRGRDRTINPNIQHQKLFSTGRGGAGNFRAAKQSKSSEGESRSSGRGGLGNITRIGGAREPSTTSKNNSTANR</sequence>
<dbReference type="AlphaFoldDB" id="A0AA39TI81"/>
<feature type="compositionally biased region" description="Polar residues" evidence="1">
    <location>
        <begin position="96"/>
        <end position="106"/>
    </location>
</feature>
<dbReference type="EMBL" id="JAUEPU010000034">
    <property type="protein sequence ID" value="KAK0490136.1"/>
    <property type="molecule type" value="Genomic_DNA"/>
</dbReference>